<dbReference type="EMBL" id="CAJVPM010004668">
    <property type="protein sequence ID" value="CAG8515921.1"/>
    <property type="molecule type" value="Genomic_DNA"/>
</dbReference>
<protein>
    <submittedName>
        <fullName evidence="1">583_t:CDS:1</fullName>
    </submittedName>
</protein>
<dbReference type="Proteomes" id="UP000789860">
    <property type="component" value="Unassembled WGS sequence"/>
</dbReference>
<reference evidence="1" key="1">
    <citation type="submission" date="2021-06" db="EMBL/GenBank/DDBJ databases">
        <authorList>
            <person name="Kallberg Y."/>
            <person name="Tangrot J."/>
            <person name="Rosling A."/>
        </authorList>
    </citation>
    <scope>NUCLEOTIDE SEQUENCE</scope>
    <source>
        <strain evidence="1">AU212A</strain>
    </source>
</reference>
<organism evidence="1 2">
    <name type="scientific">Scutellospora calospora</name>
    <dbReference type="NCBI Taxonomy" id="85575"/>
    <lineage>
        <taxon>Eukaryota</taxon>
        <taxon>Fungi</taxon>
        <taxon>Fungi incertae sedis</taxon>
        <taxon>Mucoromycota</taxon>
        <taxon>Glomeromycotina</taxon>
        <taxon>Glomeromycetes</taxon>
        <taxon>Diversisporales</taxon>
        <taxon>Gigasporaceae</taxon>
        <taxon>Scutellospora</taxon>
    </lineage>
</organism>
<evidence type="ECO:0000313" key="1">
    <source>
        <dbReference type="EMBL" id="CAG8515921.1"/>
    </source>
</evidence>
<sequence>MGSKKSLRYEVLVYPPKEQSHSTSSNSVSQPLLRTQIQRFTCDRENMQQYWIPEGYHPVLVPRPCLQSCISAANNDNMTTSASVGNSHTLPNNSSNGPSSPLQVRSAAATPNVIIGSDGTINSQSMMKRRRLVKNQIIVPRLSPRSLNAQALYYFQKRRELTMGAVPDHPSKTIGQMWQEEPDSVKRHYERLTLRIKIEQALLARAKQRRHHPYNIDRNNYVTSLTDSSRVARQCPLQRTMLNNSSFNVNGSLNSTNVSSTENISDNMCNALPSSQGFTQSHMLNSNTLPVSSYRNVQNKSADNIVGNDSSSSSDTDDSDRFFSVSHNDFMNADNSYGEQFDSPISSQSSSPKVSATQTSDNNYDIPDTDWMTRSDDDYDNSDAEYDEDDNEGFDY</sequence>
<accession>A0ACA9L7V7</accession>
<keyword evidence="2" id="KW-1185">Reference proteome</keyword>
<name>A0ACA9L7V7_9GLOM</name>
<comment type="caution">
    <text evidence="1">The sequence shown here is derived from an EMBL/GenBank/DDBJ whole genome shotgun (WGS) entry which is preliminary data.</text>
</comment>
<evidence type="ECO:0000313" key="2">
    <source>
        <dbReference type="Proteomes" id="UP000789860"/>
    </source>
</evidence>
<proteinExistence type="predicted"/>
<gene>
    <name evidence="1" type="ORF">SCALOS_LOCUS3862</name>
</gene>